<dbReference type="AlphaFoldDB" id="A0A1H1HD31"/>
<sequence length="274" mass="30031">MLISQYKSHLGETDYLSYRHGVTPQPRRNIPAAVQAALWALSNGYCYAPGCPSPVVHEVRPGVFKKNAQIAHIHAVKPGAPRYRPCTTDEERKQRDAFTNLILVCLAHHAAIDDKRDGERLYPPELLREWKRKREGKHGPALAQLPPMGEERLYDLLGTYFTAPITRLEAIADQLEQTGELTAESLGELRQIIAVLKEAPLGADAQTASTLAYAADVLSVQNISSAASSLLYASDVLSGVDIYRAASSLKDAADVLSSILQELDGKISRLYGLM</sequence>
<keyword evidence="2" id="KW-1185">Reference proteome</keyword>
<dbReference type="RefSeq" id="WP_131815595.1">
    <property type="nucleotide sequence ID" value="NZ_FNKK01000002.1"/>
</dbReference>
<organism evidence="1 2">
    <name type="scientific">Thermostaphylospora chromogena</name>
    <dbReference type="NCBI Taxonomy" id="35622"/>
    <lineage>
        <taxon>Bacteria</taxon>
        <taxon>Bacillati</taxon>
        <taxon>Actinomycetota</taxon>
        <taxon>Actinomycetes</taxon>
        <taxon>Streptosporangiales</taxon>
        <taxon>Thermomonosporaceae</taxon>
        <taxon>Thermostaphylospora</taxon>
    </lineage>
</organism>
<dbReference type="STRING" id="35622.SAMN04489764_4305"/>
<accession>A0A1H1HD31</accession>
<gene>
    <name evidence="1" type="ORF">SAMN04489764_4305</name>
</gene>
<evidence type="ECO:0000313" key="1">
    <source>
        <dbReference type="EMBL" id="SDR23372.1"/>
    </source>
</evidence>
<protein>
    <recommendedName>
        <fullName evidence="3">HNH endonuclease</fullName>
    </recommendedName>
</protein>
<evidence type="ECO:0008006" key="3">
    <source>
        <dbReference type="Google" id="ProtNLM"/>
    </source>
</evidence>
<reference evidence="1 2" key="1">
    <citation type="submission" date="2016-10" db="EMBL/GenBank/DDBJ databases">
        <authorList>
            <person name="de Groot N.N."/>
        </authorList>
    </citation>
    <scope>NUCLEOTIDE SEQUENCE [LARGE SCALE GENOMIC DNA]</scope>
    <source>
        <strain evidence="1 2">DSM 43794</strain>
    </source>
</reference>
<dbReference type="Proteomes" id="UP000217103">
    <property type="component" value="Unassembled WGS sequence"/>
</dbReference>
<evidence type="ECO:0000313" key="2">
    <source>
        <dbReference type="Proteomes" id="UP000217103"/>
    </source>
</evidence>
<dbReference type="EMBL" id="FNKK01000002">
    <property type="protein sequence ID" value="SDR23372.1"/>
    <property type="molecule type" value="Genomic_DNA"/>
</dbReference>
<proteinExistence type="predicted"/>
<name>A0A1H1HD31_9ACTN</name>
<dbReference type="OrthoDB" id="5379188at2"/>